<dbReference type="AlphaFoldDB" id="A0A4R5TTX0"/>
<organism evidence="3 4">
    <name type="scientific">Luteimonas aestuarii</name>
    <dbReference type="NCBI Taxonomy" id="453837"/>
    <lineage>
        <taxon>Bacteria</taxon>
        <taxon>Pseudomonadati</taxon>
        <taxon>Pseudomonadota</taxon>
        <taxon>Gammaproteobacteria</taxon>
        <taxon>Lysobacterales</taxon>
        <taxon>Lysobacteraceae</taxon>
        <taxon>Luteimonas</taxon>
    </lineage>
</organism>
<keyword evidence="4" id="KW-1185">Reference proteome</keyword>
<dbReference type="PANTHER" id="PTHR34703:SF1">
    <property type="entry name" value="ANTIPORTER SUBUNIT MNHG2-RELATED"/>
    <property type="match status" value="1"/>
</dbReference>
<feature type="transmembrane region" description="Helical" evidence="2">
    <location>
        <begin position="6"/>
        <end position="29"/>
    </location>
</feature>
<feature type="transmembrane region" description="Helical" evidence="2">
    <location>
        <begin position="70"/>
        <end position="91"/>
    </location>
</feature>
<name>A0A4R5TTX0_9GAMM</name>
<keyword evidence="2" id="KW-1133">Transmembrane helix</keyword>
<gene>
    <name evidence="3" type="ORF">E2F46_08505</name>
</gene>
<keyword evidence="2" id="KW-0472">Membrane</keyword>
<feature type="compositionally biased region" description="Basic and acidic residues" evidence="1">
    <location>
        <begin position="107"/>
        <end position="135"/>
    </location>
</feature>
<dbReference type="EMBL" id="SMTF01000005">
    <property type="protein sequence ID" value="TDK24474.1"/>
    <property type="molecule type" value="Genomic_DNA"/>
</dbReference>
<proteinExistence type="predicted"/>
<comment type="caution">
    <text evidence="3">The sequence shown here is derived from an EMBL/GenBank/DDBJ whole genome shotgun (WGS) entry which is preliminary data.</text>
</comment>
<dbReference type="Pfam" id="PF03334">
    <property type="entry name" value="PhaG_MnhG_YufB"/>
    <property type="match status" value="1"/>
</dbReference>
<dbReference type="GO" id="GO:0015385">
    <property type="term" value="F:sodium:proton antiporter activity"/>
    <property type="evidence" value="ECO:0007669"/>
    <property type="project" value="TreeGrafter"/>
</dbReference>
<accession>A0A4R5TTX0</accession>
<dbReference type="NCBIfam" id="NF009313">
    <property type="entry name" value="PRK12674.1-1"/>
    <property type="match status" value="1"/>
</dbReference>
<dbReference type="Proteomes" id="UP000294796">
    <property type="component" value="Unassembled WGS sequence"/>
</dbReference>
<protein>
    <submittedName>
        <fullName evidence="3">Na+/H+ antiporter subunit G</fullName>
    </submittedName>
</protein>
<sequence length="147" mass="15952">MIANAATVFLLVAGCFFVLLGSLALVKLSSFFHRVHGPTKASTLGVGCILLASILYHATHGVGLQPRELLITVFLFLTAPVAAHMMSRAALSLMDNRPKDPSTTPDPEGHIRDDADERADQRERERREDAEEARRKTGTAPDTSTGQ</sequence>
<dbReference type="OrthoDB" id="9813804at2"/>
<evidence type="ECO:0000313" key="3">
    <source>
        <dbReference type="EMBL" id="TDK24474.1"/>
    </source>
</evidence>
<feature type="region of interest" description="Disordered" evidence="1">
    <location>
        <begin position="93"/>
        <end position="147"/>
    </location>
</feature>
<evidence type="ECO:0000256" key="1">
    <source>
        <dbReference type="SAM" id="MobiDB-lite"/>
    </source>
</evidence>
<evidence type="ECO:0000256" key="2">
    <source>
        <dbReference type="SAM" id="Phobius"/>
    </source>
</evidence>
<dbReference type="InterPro" id="IPR005133">
    <property type="entry name" value="PhaG_MnhG_YufB"/>
</dbReference>
<dbReference type="PANTHER" id="PTHR34703">
    <property type="entry name" value="ANTIPORTER SUBUNIT MNHG2-RELATED"/>
    <property type="match status" value="1"/>
</dbReference>
<evidence type="ECO:0000313" key="4">
    <source>
        <dbReference type="Proteomes" id="UP000294796"/>
    </source>
</evidence>
<feature type="transmembrane region" description="Helical" evidence="2">
    <location>
        <begin position="41"/>
        <end position="58"/>
    </location>
</feature>
<dbReference type="NCBIfam" id="TIGR01300">
    <property type="entry name" value="CPA3_mnhG_phaG"/>
    <property type="match status" value="1"/>
</dbReference>
<keyword evidence="2" id="KW-0812">Transmembrane</keyword>
<reference evidence="3 4" key="1">
    <citation type="submission" date="2019-03" db="EMBL/GenBank/DDBJ databases">
        <title>Luteimonas zhaokaii sp.nov., isolated from the rectal contents of Plateau pika in Yushu, Qinghai Province, China.</title>
        <authorList>
            <person name="Zhang G."/>
        </authorList>
    </citation>
    <scope>NUCLEOTIDE SEQUENCE [LARGE SCALE GENOMIC DNA]</scope>
    <source>
        <strain evidence="3 4">B9</strain>
    </source>
</reference>